<dbReference type="EMBL" id="FUZU01000003">
    <property type="protein sequence ID" value="SKC82148.1"/>
    <property type="molecule type" value="Genomic_DNA"/>
</dbReference>
<accession>A0A1T5M2Y6</accession>
<gene>
    <name evidence="3" type="ORF">SAMN05660236_4098</name>
</gene>
<keyword evidence="3" id="KW-0808">Transferase</keyword>
<keyword evidence="1" id="KW-0812">Transmembrane</keyword>
<dbReference type="InterPro" id="IPR050640">
    <property type="entry name" value="Bact_2-comp_sensor_kinase"/>
</dbReference>
<dbReference type="Gene3D" id="3.30.565.10">
    <property type="entry name" value="Histidine kinase-like ATPase, C-terminal domain"/>
    <property type="match status" value="1"/>
</dbReference>
<feature type="transmembrane region" description="Helical" evidence="1">
    <location>
        <begin position="136"/>
        <end position="157"/>
    </location>
</feature>
<dbReference type="SUPFAM" id="SSF55874">
    <property type="entry name" value="ATPase domain of HSP90 chaperone/DNA topoisomerase II/histidine kinase"/>
    <property type="match status" value="1"/>
</dbReference>
<dbReference type="AlphaFoldDB" id="A0A1T5M2Y6"/>
<reference evidence="3 4" key="1">
    <citation type="submission" date="2017-02" db="EMBL/GenBank/DDBJ databases">
        <authorList>
            <person name="Peterson S.W."/>
        </authorList>
    </citation>
    <scope>NUCLEOTIDE SEQUENCE [LARGE SCALE GENOMIC DNA]</scope>
    <source>
        <strain evidence="3 4">DSM 25262</strain>
    </source>
</reference>
<keyword evidence="1" id="KW-0472">Membrane</keyword>
<proteinExistence type="predicted"/>
<dbReference type="GO" id="GO:0000155">
    <property type="term" value="F:phosphorelay sensor kinase activity"/>
    <property type="evidence" value="ECO:0007669"/>
    <property type="project" value="InterPro"/>
</dbReference>
<feature type="transmembrane region" description="Helical" evidence="1">
    <location>
        <begin position="64"/>
        <end position="87"/>
    </location>
</feature>
<feature type="transmembrane region" description="Helical" evidence="1">
    <location>
        <begin position="96"/>
        <end position="116"/>
    </location>
</feature>
<evidence type="ECO:0000313" key="3">
    <source>
        <dbReference type="EMBL" id="SKC82148.1"/>
    </source>
</evidence>
<name>A0A1T5M2Y6_9BACT</name>
<protein>
    <submittedName>
        <fullName evidence="3">Histidine kinase</fullName>
    </submittedName>
</protein>
<dbReference type="PANTHER" id="PTHR34220">
    <property type="entry name" value="SENSOR HISTIDINE KINASE YPDA"/>
    <property type="match status" value="1"/>
</dbReference>
<evidence type="ECO:0000259" key="2">
    <source>
        <dbReference type="Pfam" id="PF06580"/>
    </source>
</evidence>
<evidence type="ECO:0000313" key="4">
    <source>
        <dbReference type="Proteomes" id="UP000190961"/>
    </source>
</evidence>
<dbReference type="GO" id="GO:0016020">
    <property type="term" value="C:membrane"/>
    <property type="evidence" value="ECO:0007669"/>
    <property type="project" value="InterPro"/>
</dbReference>
<feature type="transmembrane region" description="Helical" evidence="1">
    <location>
        <begin position="41"/>
        <end position="58"/>
    </location>
</feature>
<feature type="domain" description="Signal transduction histidine kinase internal region" evidence="2">
    <location>
        <begin position="170"/>
        <end position="248"/>
    </location>
</feature>
<dbReference type="Pfam" id="PF06580">
    <property type="entry name" value="His_kinase"/>
    <property type="match status" value="1"/>
</dbReference>
<keyword evidence="4" id="KW-1185">Reference proteome</keyword>
<keyword evidence="3" id="KW-0418">Kinase</keyword>
<sequence>MRSYGWSMKYSGLIRSCLLSIIMRLKTNFGQAFLRYKVHHILFWVIYFVFWLSFYQRVYPFNLVFINTVLYTVFNASAFYTIVYFLLPKFLNKQRYALFFLSTALALIIFSGMLATGLYLNMTGVPEMYKFNFGQAFVYGFMSTFSMVCMLGGAKLIRDKILSERQRLETELQYLKAQVNPHFLFNAINSVYFLIKKDPDKASETLIKLSDLLRFQLYDCSDEKIPVEKELEYIQNYIALEKIRKGDRVHVEYSSEGMMSGFLIAPFMLIPFLENAFKYVSNYPDFANTIRVKLLRTDSQLVVTFFNTHENLPRNTVGGIGLKNVKRRLELLYPDQYQLAIEEKPGTYSVTLSLKIA</sequence>
<keyword evidence="1" id="KW-1133">Transmembrane helix</keyword>
<dbReference type="InterPro" id="IPR010559">
    <property type="entry name" value="Sig_transdc_His_kin_internal"/>
</dbReference>
<dbReference type="Proteomes" id="UP000190961">
    <property type="component" value="Unassembled WGS sequence"/>
</dbReference>
<dbReference type="InterPro" id="IPR036890">
    <property type="entry name" value="HATPase_C_sf"/>
</dbReference>
<organism evidence="3 4">
    <name type="scientific">Ohtaekwangia koreensis</name>
    <dbReference type="NCBI Taxonomy" id="688867"/>
    <lineage>
        <taxon>Bacteria</taxon>
        <taxon>Pseudomonadati</taxon>
        <taxon>Bacteroidota</taxon>
        <taxon>Cytophagia</taxon>
        <taxon>Cytophagales</taxon>
        <taxon>Fulvivirgaceae</taxon>
        <taxon>Ohtaekwangia</taxon>
    </lineage>
</organism>
<dbReference type="PANTHER" id="PTHR34220:SF7">
    <property type="entry name" value="SENSOR HISTIDINE KINASE YPDA"/>
    <property type="match status" value="1"/>
</dbReference>
<evidence type="ECO:0000256" key="1">
    <source>
        <dbReference type="SAM" id="Phobius"/>
    </source>
</evidence>
<dbReference type="STRING" id="688867.SAMN05660236_4098"/>